<dbReference type="Pfam" id="PF01882">
    <property type="entry name" value="DUF58"/>
    <property type="match status" value="1"/>
</dbReference>
<dbReference type="SUPFAM" id="SSF53300">
    <property type="entry name" value="vWA-like"/>
    <property type="match status" value="1"/>
</dbReference>
<feature type="domain" description="VWFA" evidence="2">
    <location>
        <begin position="76"/>
        <end position="237"/>
    </location>
</feature>
<evidence type="ECO:0000259" key="2">
    <source>
        <dbReference type="SMART" id="SM00327"/>
    </source>
</evidence>
<evidence type="ECO:0000256" key="1">
    <source>
        <dbReference type="SAM" id="MobiDB-lite"/>
    </source>
</evidence>
<dbReference type="AlphaFoldDB" id="A0A367ZQU0"/>
<sequence>MLPKELLAEVRKIEIKTRHLVDSVYAGGYRSVFKGRGIEFAGIREYYRGDEFRAIDWKVTARTGDLHVREHIEERELQVVVALDLSASMAFGSGLREKRETAVEFGAAMTLAAARNNDRVGICLFTDQVEKFIPPAKGPTHNLRLIRELLYFLPAHQQSDVRPALSFLNRSLGRRSVVFLVTDAIDLPPMERELRISAARHDLILVTVRDRREEEIPDIGLVEIEDPETGEEFLWDTAVPAVREGFQRTEQEARARLMALCRRLGIDVIALTAGESVIDPICRLFAARERRQAGIAGGGGGLGARSAAAASPSGRPGGRDSP</sequence>
<comment type="caution">
    <text evidence="3">The sequence shown here is derived from an EMBL/GenBank/DDBJ whole genome shotgun (WGS) entry which is preliminary data.</text>
</comment>
<dbReference type="InterPro" id="IPR036465">
    <property type="entry name" value="vWFA_dom_sf"/>
</dbReference>
<feature type="compositionally biased region" description="Low complexity" evidence="1">
    <location>
        <begin position="304"/>
        <end position="314"/>
    </location>
</feature>
<gene>
    <name evidence="3" type="ORF">OZSIB_3162</name>
</gene>
<dbReference type="InterPro" id="IPR002881">
    <property type="entry name" value="DUF58"/>
</dbReference>
<feature type="region of interest" description="Disordered" evidence="1">
    <location>
        <begin position="295"/>
        <end position="322"/>
    </location>
</feature>
<dbReference type="CDD" id="cd00198">
    <property type="entry name" value="vWFA"/>
    <property type="match status" value="1"/>
</dbReference>
<dbReference type="EMBL" id="QOQW01000006">
    <property type="protein sequence ID" value="RCK80416.1"/>
    <property type="molecule type" value="Genomic_DNA"/>
</dbReference>
<name>A0A367ZQU0_9BACT</name>
<reference evidence="3 4" key="1">
    <citation type="submission" date="2018-05" db="EMBL/GenBank/DDBJ databases">
        <title>A metagenomic window into the 2 km-deep terrestrial subsurface aquifer revealed taxonomically and functionally diverse microbial community comprising novel uncultured bacterial lineages.</title>
        <authorList>
            <person name="Kadnikov V.V."/>
            <person name="Mardanov A.V."/>
            <person name="Beletsky A.V."/>
            <person name="Banks D."/>
            <person name="Pimenov N.V."/>
            <person name="Frank Y.A."/>
            <person name="Karnachuk O.V."/>
            <person name="Ravin N.V."/>
        </authorList>
    </citation>
    <scope>NUCLEOTIDE SEQUENCE [LARGE SCALE GENOMIC DNA]</scope>
    <source>
        <strain evidence="3">BY5</strain>
    </source>
</reference>
<dbReference type="PANTHER" id="PTHR33608">
    <property type="entry name" value="BLL2464 PROTEIN"/>
    <property type="match status" value="1"/>
</dbReference>
<dbReference type="Proteomes" id="UP000252355">
    <property type="component" value="Unassembled WGS sequence"/>
</dbReference>
<evidence type="ECO:0000313" key="4">
    <source>
        <dbReference type="Proteomes" id="UP000252355"/>
    </source>
</evidence>
<dbReference type="PANTHER" id="PTHR33608:SF6">
    <property type="entry name" value="BLL2464 PROTEIN"/>
    <property type="match status" value="1"/>
</dbReference>
<dbReference type="Gene3D" id="3.40.50.410">
    <property type="entry name" value="von Willebrand factor, type A domain"/>
    <property type="match status" value="1"/>
</dbReference>
<organism evidence="3 4">
    <name type="scientific">Candidatus Ozemobacter sibiricus</name>
    <dbReference type="NCBI Taxonomy" id="2268124"/>
    <lineage>
        <taxon>Bacteria</taxon>
        <taxon>Candidatus Ozemobacteria</taxon>
        <taxon>Candidatus Ozemobacterales</taxon>
        <taxon>Candidatus Ozemobacteraceae</taxon>
        <taxon>Candidatus Ozemobacter</taxon>
    </lineage>
</organism>
<evidence type="ECO:0000313" key="3">
    <source>
        <dbReference type="EMBL" id="RCK80416.1"/>
    </source>
</evidence>
<proteinExistence type="predicted"/>
<dbReference type="SMART" id="SM00327">
    <property type="entry name" value="VWA"/>
    <property type="match status" value="1"/>
</dbReference>
<dbReference type="InterPro" id="IPR002035">
    <property type="entry name" value="VWF_A"/>
</dbReference>
<accession>A0A367ZQU0</accession>
<protein>
    <recommendedName>
        <fullName evidence="2">VWFA domain-containing protein</fullName>
    </recommendedName>
</protein>